<comment type="similarity">
    <text evidence="1 6">Belongs to the glutaminase family.</text>
</comment>
<evidence type="ECO:0000313" key="7">
    <source>
        <dbReference type="EMBL" id="AUH64899.1"/>
    </source>
</evidence>
<protein>
    <recommendedName>
        <fullName evidence="3 6">Glutaminase</fullName>
        <ecNumber evidence="3 6">3.5.1.2</ecNumber>
    </recommendedName>
</protein>
<sequence length="318" mass="33700">MPQAQPDRGRADPSPEALQEFLTGLAAEIHARADWGKVADYIPELADVELAQFGIAVQLADGSLCHAGASEVGFSIQSISKVFSLACVLGRIGEQIWQRVGREPSGSRFDSILLLELEKGIPRNPFINAGALVVTDELLTGRTPRDALAEIIHFIRAAAGDDAIHIDRAVAMSEQATGDRNRALGNYLKSYGNLKNPVDYTLGTYFHQCAIEMDCLQLARAGRVIAGLPGAPSILAPARARRITALMLTCGHYDESGDFAFRVGLPGKSGVGGGILMVAPGRASIAIWSPGLNATGNSRAGAYAAEKLAEFTGWSVFG</sequence>
<dbReference type="PANTHER" id="PTHR12544:SF29">
    <property type="entry name" value="GLUTAMINASE"/>
    <property type="match status" value="1"/>
</dbReference>
<dbReference type="GO" id="GO:0006537">
    <property type="term" value="P:glutamate biosynthetic process"/>
    <property type="evidence" value="ECO:0007669"/>
    <property type="project" value="TreeGrafter"/>
</dbReference>
<comment type="catalytic activity">
    <reaction evidence="5 6">
        <text>L-glutamine + H2O = L-glutamate + NH4(+)</text>
        <dbReference type="Rhea" id="RHEA:15889"/>
        <dbReference type="ChEBI" id="CHEBI:15377"/>
        <dbReference type="ChEBI" id="CHEBI:28938"/>
        <dbReference type="ChEBI" id="CHEBI:29985"/>
        <dbReference type="ChEBI" id="CHEBI:58359"/>
        <dbReference type="EC" id="3.5.1.2"/>
    </reaction>
</comment>
<dbReference type="GO" id="GO:0004359">
    <property type="term" value="F:glutaminase activity"/>
    <property type="evidence" value="ECO:0007669"/>
    <property type="project" value="UniProtKB-UniRule"/>
</dbReference>
<feature type="binding site" evidence="6">
    <location>
        <position position="253"/>
    </location>
    <ligand>
        <name>substrate</name>
    </ligand>
</feature>
<dbReference type="RefSeq" id="WP_101752928.1">
    <property type="nucleotide sequence ID" value="NZ_CP025430.1"/>
</dbReference>
<dbReference type="Pfam" id="PF04960">
    <property type="entry name" value="Glutaminase"/>
    <property type="match status" value="1"/>
</dbReference>
<keyword evidence="6" id="KW-0007">Acetylation</keyword>
<dbReference type="NCBIfam" id="NF002133">
    <property type="entry name" value="PRK00971.1-2"/>
    <property type="match status" value="1"/>
</dbReference>
<comment type="subunit">
    <text evidence="2 6">Homotetramer.</text>
</comment>
<feature type="binding site" evidence="6">
    <location>
        <position position="174"/>
    </location>
    <ligand>
        <name>substrate</name>
    </ligand>
</feature>
<dbReference type="Gene3D" id="3.40.710.10">
    <property type="entry name" value="DD-peptidase/beta-lactamase superfamily"/>
    <property type="match status" value="1"/>
</dbReference>
<keyword evidence="8" id="KW-1185">Reference proteome</keyword>
<organism evidence="7 8">
    <name type="scientific">Paracoccus zhejiangensis</name>
    <dbReference type="NCBI Taxonomy" id="1077935"/>
    <lineage>
        <taxon>Bacteria</taxon>
        <taxon>Pseudomonadati</taxon>
        <taxon>Pseudomonadota</taxon>
        <taxon>Alphaproteobacteria</taxon>
        <taxon>Rhodobacterales</taxon>
        <taxon>Paracoccaceae</taxon>
        <taxon>Paracoccus</taxon>
    </lineage>
</organism>
<evidence type="ECO:0000256" key="2">
    <source>
        <dbReference type="ARBA" id="ARBA00011881"/>
    </source>
</evidence>
<accession>A0A2H5F023</accession>
<dbReference type="Proteomes" id="UP000234530">
    <property type="component" value="Chromosome"/>
</dbReference>
<evidence type="ECO:0000256" key="1">
    <source>
        <dbReference type="ARBA" id="ARBA00011076"/>
    </source>
</evidence>
<dbReference type="HAMAP" id="MF_00313">
    <property type="entry name" value="Glutaminase"/>
    <property type="match status" value="1"/>
</dbReference>
<feature type="binding site" evidence="6">
    <location>
        <position position="78"/>
    </location>
    <ligand>
        <name>substrate</name>
    </ligand>
</feature>
<keyword evidence="4 6" id="KW-0378">Hydrolase</keyword>
<gene>
    <name evidence="6" type="primary">glsA</name>
    <name evidence="7" type="ORF">CX676_12555</name>
</gene>
<dbReference type="EMBL" id="CP025430">
    <property type="protein sequence ID" value="AUH64899.1"/>
    <property type="molecule type" value="Genomic_DNA"/>
</dbReference>
<evidence type="ECO:0000256" key="6">
    <source>
        <dbReference type="HAMAP-Rule" id="MF_00313"/>
    </source>
</evidence>
<feature type="binding site" evidence="6">
    <location>
        <position position="181"/>
    </location>
    <ligand>
        <name>substrate</name>
    </ligand>
</feature>
<feature type="binding site" evidence="6">
    <location>
        <position position="271"/>
    </location>
    <ligand>
        <name>substrate</name>
    </ligand>
</feature>
<dbReference type="NCBIfam" id="TIGR03814">
    <property type="entry name" value="Gln_ase"/>
    <property type="match status" value="1"/>
</dbReference>
<dbReference type="FunFam" id="3.40.710.10:FF:000005">
    <property type="entry name" value="Glutaminase"/>
    <property type="match status" value="1"/>
</dbReference>
<dbReference type="PANTHER" id="PTHR12544">
    <property type="entry name" value="GLUTAMINASE"/>
    <property type="match status" value="1"/>
</dbReference>
<reference evidence="7 8" key="1">
    <citation type="journal article" date="2013" name="Antonie Van Leeuwenhoek">
        <title>Paracoccus zhejiangensis sp. nov., isolated from activated sludge in wastewater-treatment system.</title>
        <authorList>
            <person name="Wu Z.G."/>
            <person name="Zhang D.F."/>
            <person name="Liu Y.L."/>
            <person name="Wang F."/>
            <person name="Jiang X."/>
            <person name="Li C."/>
            <person name="Li S.P."/>
            <person name="Hong Q."/>
            <person name="Li W.J."/>
        </authorList>
    </citation>
    <scope>NUCLEOTIDE SEQUENCE [LARGE SCALE GENOMIC DNA]</scope>
    <source>
        <strain evidence="7 8">J6</strain>
    </source>
</reference>
<dbReference type="GO" id="GO:0006543">
    <property type="term" value="P:L-glutamine catabolic process"/>
    <property type="evidence" value="ECO:0007669"/>
    <property type="project" value="TreeGrafter"/>
</dbReference>
<dbReference type="InterPro" id="IPR012338">
    <property type="entry name" value="Beta-lactam/transpept-like"/>
</dbReference>
<dbReference type="EC" id="3.5.1.2" evidence="3 6"/>
<dbReference type="AlphaFoldDB" id="A0A2H5F023"/>
<evidence type="ECO:0000313" key="8">
    <source>
        <dbReference type="Proteomes" id="UP000234530"/>
    </source>
</evidence>
<feature type="binding site" evidence="6">
    <location>
        <position position="128"/>
    </location>
    <ligand>
        <name>substrate</name>
    </ligand>
</feature>
<evidence type="ECO:0000256" key="5">
    <source>
        <dbReference type="ARBA" id="ARBA00049534"/>
    </source>
</evidence>
<evidence type="ECO:0000256" key="4">
    <source>
        <dbReference type="ARBA" id="ARBA00022801"/>
    </source>
</evidence>
<evidence type="ECO:0000256" key="3">
    <source>
        <dbReference type="ARBA" id="ARBA00012918"/>
    </source>
</evidence>
<dbReference type="KEGG" id="pzh:CX676_12555"/>
<dbReference type="InterPro" id="IPR015868">
    <property type="entry name" value="Glutaminase"/>
</dbReference>
<proteinExistence type="inferred from homology"/>
<dbReference type="OrthoDB" id="9788822at2"/>
<name>A0A2H5F023_9RHOB</name>
<dbReference type="SUPFAM" id="SSF56601">
    <property type="entry name" value="beta-lactamase/transpeptidase-like"/>
    <property type="match status" value="1"/>
</dbReference>
<feature type="binding site" evidence="6">
    <location>
        <position position="205"/>
    </location>
    <ligand>
        <name>substrate</name>
    </ligand>
</feature>